<keyword evidence="5" id="KW-0515">Mutator protein</keyword>
<dbReference type="GO" id="GO:0009432">
    <property type="term" value="P:SOS response"/>
    <property type="evidence" value="ECO:0007669"/>
    <property type="project" value="TreeGrafter"/>
</dbReference>
<evidence type="ECO:0000256" key="4">
    <source>
        <dbReference type="ARBA" id="ARBA00012417"/>
    </source>
</evidence>
<evidence type="ECO:0000256" key="12">
    <source>
        <dbReference type="ARBA" id="ARBA00022842"/>
    </source>
</evidence>
<dbReference type="InterPro" id="IPR043502">
    <property type="entry name" value="DNA/RNA_pol_sf"/>
</dbReference>
<dbReference type="Gene3D" id="3.30.70.270">
    <property type="match status" value="1"/>
</dbReference>
<evidence type="ECO:0000256" key="7">
    <source>
        <dbReference type="ARBA" id="ARBA00022679"/>
    </source>
</evidence>
<dbReference type="SUPFAM" id="SSF56672">
    <property type="entry name" value="DNA/RNA polymerases"/>
    <property type="match status" value="1"/>
</dbReference>
<evidence type="ECO:0000256" key="10">
    <source>
        <dbReference type="ARBA" id="ARBA00022723"/>
    </source>
</evidence>
<keyword evidence="15" id="KW-0234">DNA repair</keyword>
<evidence type="ECO:0000256" key="1">
    <source>
        <dbReference type="ARBA" id="ARBA00001946"/>
    </source>
</evidence>
<protein>
    <recommendedName>
        <fullName evidence="4">DNA-directed DNA polymerase</fullName>
        <ecNumber evidence="4">2.7.7.7</ecNumber>
    </recommendedName>
</protein>
<dbReference type="GO" id="GO:0005829">
    <property type="term" value="C:cytosol"/>
    <property type="evidence" value="ECO:0007669"/>
    <property type="project" value="TreeGrafter"/>
</dbReference>
<dbReference type="EC" id="2.7.7.7" evidence="4"/>
<reference evidence="18" key="1">
    <citation type="submission" date="2018-05" db="EMBL/GenBank/DDBJ databases">
        <authorList>
            <person name="Lanie J.A."/>
            <person name="Ng W.-L."/>
            <person name="Kazmierczak K.M."/>
            <person name="Andrzejewski T.M."/>
            <person name="Davidsen T.M."/>
            <person name="Wayne K.J."/>
            <person name="Tettelin H."/>
            <person name="Glass J.I."/>
            <person name="Rusch D."/>
            <person name="Podicherti R."/>
            <person name="Tsui H.-C.T."/>
            <person name="Winkler M.E."/>
        </authorList>
    </citation>
    <scope>NUCLEOTIDE SEQUENCE</scope>
</reference>
<proteinExistence type="inferred from homology"/>
<evidence type="ECO:0000256" key="6">
    <source>
        <dbReference type="ARBA" id="ARBA00022490"/>
    </source>
</evidence>
<evidence type="ECO:0000256" key="16">
    <source>
        <dbReference type="ARBA" id="ARBA00049244"/>
    </source>
</evidence>
<evidence type="ECO:0000256" key="13">
    <source>
        <dbReference type="ARBA" id="ARBA00022932"/>
    </source>
</evidence>
<evidence type="ECO:0000256" key="3">
    <source>
        <dbReference type="ARBA" id="ARBA00010945"/>
    </source>
</evidence>
<evidence type="ECO:0000256" key="5">
    <source>
        <dbReference type="ARBA" id="ARBA00022457"/>
    </source>
</evidence>
<dbReference type="InterPro" id="IPR001126">
    <property type="entry name" value="UmuC"/>
</dbReference>
<accession>A0A382ME54</accession>
<gene>
    <name evidence="18" type="ORF">METZ01_LOCUS298566</name>
</gene>
<organism evidence="18">
    <name type="scientific">marine metagenome</name>
    <dbReference type="NCBI Taxonomy" id="408172"/>
    <lineage>
        <taxon>unclassified sequences</taxon>
        <taxon>metagenomes</taxon>
        <taxon>ecological metagenomes</taxon>
    </lineage>
</organism>
<evidence type="ECO:0000256" key="8">
    <source>
        <dbReference type="ARBA" id="ARBA00022695"/>
    </source>
</evidence>
<feature type="non-terminal residue" evidence="18">
    <location>
        <position position="188"/>
    </location>
</feature>
<dbReference type="PANTHER" id="PTHR11076">
    <property type="entry name" value="DNA REPAIR POLYMERASE UMUC / TRANSFERASE FAMILY MEMBER"/>
    <property type="match status" value="1"/>
</dbReference>
<comment type="cofactor">
    <cofactor evidence="1">
        <name>Mg(2+)</name>
        <dbReference type="ChEBI" id="CHEBI:18420"/>
    </cofactor>
</comment>
<dbReference type="GO" id="GO:0003677">
    <property type="term" value="F:DNA binding"/>
    <property type="evidence" value="ECO:0007669"/>
    <property type="project" value="UniProtKB-KW"/>
</dbReference>
<comment type="subcellular location">
    <subcellularLocation>
        <location evidence="2">Cytoplasm</location>
    </subcellularLocation>
</comment>
<evidence type="ECO:0000256" key="15">
    <source>
        <dbReference type="ARBA" id="ARBA00023204"/>
    </source>
</evidence>
<dbReference type="Pfam" id="PF00817">
    <property type="entry name" value="IMS"/>
    <property type="match status" value="1"/>
</dbReference>
<dbReference type="GO" id="GO:0003887">
    <property type="term" value="F:DNA-directed DNA polymerase activity"/>
    <property type="evidence" value="ECO:0007669"/>
    <property type="project" value="UniProtKB-KW"/>
</dbReference>
<dbReference type="EMBL" id="UINC01092273">
    <property type="protein sequence ID" value="SVC45712.1"/>
    <property type="molecule type" value="Genomic_DNA"/>
</dbReference>
<dbReference type="PANTHER" id="PTHR11076:SF33">
    <property type="entry name" value="DNA POLYMERASE KAPPA"/>
    <property type="match status" value="1"/>
</dbReference>
<evidence type="ECO:0000256" key="14">
    <source>
        <dbReference type="ARBA" id="ARBA00023125"/>
    </source>
</evidence>
<dbReference type="InterPro" id="IPR043128">
    <property type="entry name" value="Rev_trsase/Diguanyl_cyclase"/>
</dbReference>
<keyword evidence="6" id="KW-0963">Cytoplasm</keyword>
<evidence type="ECO:0000256" key="11">
    <source>
        <dbReference type="ARBA" id="ARBA00022763"/>
    </source>
</evidence>
<keyword evidence="11" id="KW-0227">DNA damage</keyword>
<dbReference type="GO" id="GO:0006260">
    <property type="term" value="P:DNA replication"/>
    <property type="evidence" value="ECO:0007669"/>
    <property type="project" value="UniProtKB-KW"/>
</dbReference>
<dbReference type="PROSITE" id="PS50173">
    <property type="entry name" value="UMUC"/>
    <property type="match status" value="1"/>
</dbReference>
<keyword evidence="12" id="KW-0460">Magnesium</keyword>
<dbReference type="GO" id="GO:0006281">
    <property type="term" value="P:DNA repair"/>
    <property type="evidence" value="ECO:0007669"/>
    <property type="project" value="UniProtKB-KW"/>
</dbReference>
<feature type="domain" description="UmuC" evidence="17">
    <location>
        <begin position="18"/>
        <end position="188"/>
    </location>
</feature>
<dbReference type="InterPro" id="IPR022880">
    <property type="entry name" value="DNApol_IV"/>
</dbReference>
<dbReference type="CDD" id="cd03586">
    <property type="entry name" value="PolY_Pol_IV_kappa"/>
    <property type="match status" value="1"/>
</dbReference>
<dbReference type="GO" id="GO:0042276">
    <property type="term" value="P:error-prone translesion synthesis"/>
    <property type="evidence" value="ECO:0007669"/>
    <property type="project" value="TreeGrafter"/>
</dbReference>
<comment type="similarity">
    <text evidence="3">Belongs to the DNA polymerase type-Y family.</text>
</comment>
<evidence type="ECO:0000256" key="9">
    <source>
        <dbReference type="ARBA" id="ARBA00022705"/>
    </source>
</evidence>
<keyword evidence="10" id="KW-0479">Metal-binding</keyword>
<keyword evidence="8" id="KW-0548">Nucleotidyltransferase</keyword>
<comment type="catalytic activity">
    <reaction evidence="16">
        <text>DNA(n) + a 2'-deoxyribonucleoside 5'-triphosphate = DNA(n+1) + diphosphate</text>
        <dbReference type="Rhea" id="RHEA:22508"/>
        <dbReference type="Rhea" id="RHEA-COMP:17339"/>
        <dbReference type="Rhea" id="RHEA-COMP:17340"/>
        <dbReference type="ChEBI" id="CHEBI:33019"/>
        <dbReference type="ChEBI" id="CHEBI:61560"/>
        <dbReference type="ChEBI" id="CHEBI:173112"/>
        <dbReference type="EC" id="2.7.7.7"/>
    </reaction>
</comment>
<dbReference type="AlphaFoldDB" id="A0A382ME54"/>
<evidence type="ECO:0000259" key="17">
    <source>
        <dbReference type="PROSITE" id="PS50173"/>
    </source>
</evidence>
<keyword evidence="13" id="KW-0239">DNA-directed DNA polymerase</keyword>
<dbReference type="FunFam" id="3.40.1170.60:FF:000001">
    <property type="entry name" value="DNA polymerase IV"/>
    <property type="match status" value="1"/>
</dbReference>
<dbReference type="Gene3D" id="3.40.1170.60">
    <property type="match status" value="1"/>
</dbReference>
<evidence type="ECO:0000313" key="18">
    <source>
        <dbReference type="EMBL" id="SVC45712.1"/>
    </source>
</evidence>
<sequence length="188" mass="20476">MCGSARLIDHDELERLTIAHIDCDAFYAAVEKRDNPTLSDKPVIVGGGKRGVAMTCCYVARRYGVHSAMPMYKALAVCPDAIVIRPDMEKYSRISREVRNVMLEATPMVEPISIDEAFLDLSGTERLHGGSAARTLADLALRIEDRIGITVSTGLSYNKFLAKIASGLNKPRGYSVIGRAEAVGFLAE</sequence>
<keyword evidence="9" id="KW-0235">DNA replication</keyword>
<keyword evidence="14" id="KW-0238">DNA-binding</keyword>
<dbReference type="GO" id="GO:0046872">
    <property type="term" value="F:metal ion binding"/>
    <property type="evidence" value="ECO:0007669"/>
    <property type="project" value="UniProtKB-KW"/>
</dbReference>
<keyword evidence="7" id="KW-0808">Transferase</keyword>
<evidence type="ECO:0000256" key="2">
    <source>
        <dbReference type="ARBA" id="ARBA00004496"/>
    </source>
</evidence>
<dbReference type="InterPro" id="IPR050116">
    <property type="entry name" value="DNA_polymerase-Y"/>
</dbReference>
<name>A0A382ME54_9ZZZZ</name>